<dbReference type="EMBL" id="JH712066">
    <property type="protein sequence ID" value="EFO28410.2"/>
    <property type="molecule type" value="Genomic_DNA"/>
</dbReference>
<dbReference type="RefSeq" id="XP_020304191.1">
    <property type="nucleotide sequence ID" value="XM_020445330.1"/>
</dbReference>
<dbReference type="InParanoid" id="A0A1S0UE69"/>
<organism evidence="2">
    <name type="scientific">Loa loa</name>
    <name type="common">Eye worm</name>
    <name type="synonym">Filaria loa</name>
    <dbReference type="NCBI Taxonomy" id="7209"/>
    <lineage>
        <taxon>Eukaryota</taxon>
        <taxon>Metazoa</taxon>
        <taxon>Ecdysozoa</taxon>
        <taxon>Nematoda</taxon>
        <taxon>Chromadorea</taxon>
        <taxon>Rhabditida</taxon>
        <taxon>Spirurina</taxon>
        <taxon>Spiruromorpha</taxon>
        <taxon>Filarioidea</taxon>
        <taxon>Onchocercidae</taxon>
        <taxon>Loa</taxon>
    </lineage>
</organism>
<name>A0A1S0UE69_LOALO</name>
<gene>
    <name evidence="2" type="ORF">LOAG_00056</name>
</gene>
<evidence type="ECO:0000313" key="2">
    <source>
        <dbReference type="EMBL" id="EFO28410.2"/>
    </source>
</evidence>
<protein>
    <submittedName>
        <fullName evidence="2">Uncharacterized protein</fullName>
    </submittedName>
</protein>
<reference evidence="2" key="1">
    <citation type="submission" date="2012-04" db="EMBL/GenBank/DDBJ databases">
        <title>The Genome Sequence of Loa loa.</title>
        <authorList>
            <consortium name="The Broad Institute Genome Sequencing Platform"/>
            <consortium name="Broad Institute Genome Sequencing Center for Infectious Disease"/>
            <person name="Nutman T.B."/>
            <person name="Fink D.L."/>
            <person name="Russ C."/>
            <person name="Young S."/>
            <person name="Zeng Q."/>
            <person name="Gargeya S."/>
            <person name="Alvarado L."/>
            <person name="Berlin A."/>
            <person name="Chapman S.B."/>
            <person name="Chen Z."/>
            <person name="Freedman E."/>
            <person name="Gellesch M."/>
            <person name="Goldberg J."/>
            <person name="Griggs A."/>
            <person name="Gujja S."/>
            <person name="Heilman E.R."/>
            <person name="Heiman D."/>
            <person name="Howarth C."/>
            <person name="Mehta T."/>
            <person name="Neiman D."/>
            <person name="Pearson M."/>
            <person name="Roberts A."/>
            <person name="Saif S."/>
            <person name="Shea T."/>
            <person name="Shenoy N."/>
            <person name="Sisk P."/>
            <person name="Stolte C."/>
            <person name="Sykes S."/>
            <person name="White J."/>
            <person name="Yandava C."/>
            <person name="Haas B."/>
            <person name="Henn M.R."/>
            <person name="Nusbaum C."/>
            <person name="Birren B."/>
        </authorList>
    </citation>
    <scope>NUCLEOTIDE SEQUENCE [LARGE SCALE GENOMIC DNA]</scope>
</reference>
<dbReference type="OrthoDB" id="5860659at2759"/>
<dbReference type="CTD" id="9937424"/>
<dbReference type="AlphaFoldDB" id="A0A1S0UE69"/>
<proteinExistence type="predicted"/>
<evidence type="ECO:0000256" key="1">
    <source>
        <dbReference type="SAM" id="SignalP"/>
    </source>
</evidence>
<feature type="signal peptide" evidence="1">
    <location>
        <begin position="1"/>
        <end position="32"/>
    </location>
</feature>
<dbReference type="KEGG" id="loa:LOAG_00056"/>
<sequence length="148" mass="17206">MFAKLFNNNFTALQMAISILALILIILSLVIALNCYVECCCRGTDDLERCEEEEQQFLDKEYYDEICTLLYRHNQMEIKQMGEDWELKRKKETDKESTRHAKLLQETPGANSEKCLLLKGDLEPFKINHSVEVASLNYSKMCRNSSLI</sequence>
<accession>A0A1S0UE69</accession>
<dbReference type="OMA" id="EYYDEIC"/>
<dbReference type="GeneID" id="9937424"/>
<feature type="chain" id="PRO_5010243730" evidence="1">
    <location>
        <begin position="33"/>
        <end position="148"/>
    </location>
</feature>
<keyword evidence="1" id="KW-0732">Signal</keyword>